<feature type="region of interest" description="Disordered" evidence="1">
    <location>
        <begin position="63"/>
        <end position="89"/>
    </location>
</feature>
<dbReference type="RefSeq" id="WP_129469999.1">
    <property type="nucleotide sequence ID" value="NZ_SAWZ01000002.1"/>
</dbReference>
<evidence type="ECO:0000313" key="2">
    <source>
        <dbReference type="EMBL" id="RXR07184.1"/>
    </source>
</evidence>
<dbReference type="AlphaFoldDB" id="A0A4Q1JX12"/>
<protein>
    <submittedName>
        <fullName evidence="2">Uncharacterized protein</fullName>
    </submittedName>
</protein>
<accession>A0A4Q1JX12</accession>
<gene>
    <name evidence="2" type="ORF">EPA99_04490</name>
</gene>
<comment type="caution">
    <text evidence="2">The sequence shown here is derived from an EMBL/GenBank/DDBJ whole genome shotgun (WGS) entry which is preliminary data.</text>
</comment>
<keyword evidence="3" id="KW-1185">Reference proteome</keyword>
<feature type="compositionally biased region" description="Basic and acidic residues" evidence="1">
    <location>
        <begin position="63"/>
        <end position="78"/>
    </location>
</feature>
<name>A0A4Q1JX12_9GAMM</name>
<evidence type="ECO:0000313" key="3">
    <source>
        <dbReference type="Proteomes" id="UP000289784"/>
    </source>
</evidence>
<proteinExistence type="predicted"/>
<sequence length="89" mass="9628">MRAIVSKVEEIGASALLFGTLDQVLGDDLPAQGASAIRNGDVSALRDMLGVSQFMMCAIWPVKEGDGDHEDGERKDGDDHQEDDRDLPE</sequence>
<feature type="compositionally biased region" description="Acidic residues" evidence="1">
    <location>
        <begin position="79"/>
        <end position="89"/>
    </location>
</feature>
<organism evidence="2 3">
    <name type="scientific">Pseudoxanthomonas composti</name>
    <dbReference type="NCBI Taxonomy" id="2137479"/>
    <lineage>
        <taxon>Bacteria</taxon>
        <taxon>Pseudomonadati</taxon>
        <taxon>Pseudomonadota</taxon>
        <taxon>Gammaproteobacteria</taxon>
        <taxon>Lysobacterales</taxon>
        <taxon>Lysobacteraceae</taxon>
        <taxon>Pseudoxanthomonas</taxon>
    </lineage>
</organism>
<dbReference type="Proteomes" id="UP000289784">
    <property type="component" value="Unassembled WGS sequence"/>
</dbReference>
<reference evidence="2 3" key="1">
    <citation type="submission" date="2019-01" db="EMBL/GenBank/DDBJ databases">
        <title>Pseudoxanthomonas composti sp. nov., isolated from compost.</title>
        <authorList>
            <person name="Yang G."/>
        </authorList>
    </citation>
    <scope>NUCLEOTIDE SEQUENCE [LARGE SCALE GENOMIC DNA]</scope>
    <source>
        <strain evidence="2 3">GSS15</strain>
    </source>
</reference>
<dbReference type="EMBL" id="SAWZ01000002">
    <property type="protein sequence ID" value="RXR07184.1"/>
    <property type="molecule type" value="Genomic_DNA"/>
</dbReference>
<evidence type="ECO:0000256" key="1">
    <source>
        <dbReference type="SAM" id="MobiDB-lite"/>
    </source>
</evidence>